<dbReference type="AlphaFoldDB" id="A0A1I0MMV0"/>
<proteinExistence type="predicted"/>
<name>A0A1I0MMV0_9RHOB</name>
<dbReference type="EMBL" id="FOJB01000001">
    <property type="protein sequence ID" value="SEV88969.1"/>
    <property type="molecule type" value="Genomic_DNA"/>
</dbReference>
<evidence type="ECO:0000313" key="2">
    <source>
        <dbReference type="Proteomes" id="UP000199650"/>
    </source>
</evidence>
<dbReference type="STRING" id="1173584.SAMN05444851_0123"/>
<dbReference type="Pfam" id="PF10983">
    <property type="entry name" value="DUF2793"/>
    <property type="match status" value="1"/>
</dbReference>
<dbReference type="InterPro" id="IPR021251">
    <property type="entry name" value="DUF2793"/>
</dbReference>
<reference evidence="1 2" key="1">
    <citation type="submission" date="2016-10" db="EMBL/GenBank/DDBJ databases">
        <authorList>
            <person name="de Groot N.N."/>
        </authorList>
    </citation>
    <scope>NUCLEOTIDE SEQUENCE [LARGE SCALE GENOMIC DNA]</scope>
    <source>
        <strain evidence="1 2">DSM 29439</strain>
    </source>
</reference>
<evidence type="ECO:0000313" key="1">
    <source>
        <dbReference type="EMBL" id="SEV88969.1"/>
    </source>
</evidence>
<accession>A0A1I0MMV0</accession>
<organism evidence="1 2">
    <name type="scientific">Aliiroseovarius sediminilitoris</name>
    <dbReference type="NCBI Taxonomy" id="1173584"/>
    <lineage>
        <taxon>Bacteria</taxon>
        <taxon>Pseudomonadati</taxon>
        <taxon>Pseudomonadota</taxon>
        <taxon>Alphaproteobacteria</taxon>
        <taxon>Rhodobacterales</taxon>
        <taxon>Paracoccaceae</taxon>
        <taxon>Aliiroseovarius</taxon>
    </lineage>
</organism>
<dbReference type="RefSeq" id="WP_177179261.1">
    <property type="nucleotide sequence ID" value="NZ_FOJB01000001.1"/>
</dbReference>
<dbReference type="Proteomes" id="UP000199650">
    <property type="component" value="Unassembled WGS sequence"/>
</dbReference>
<gene>
    <name evidence="1" type="ORF">SAMN05444851_0123</name>
</gene>
<keyword evidence="2" id="KW-1185">Reference proteome</keyword>
<protein>
    <submittedName>
        <fullName evidence="1">Uncharacterized protein</fullName>
    </submittedName>
</protein>
<sequence length="274" mass="28302">MSDSSPILSLPLIQVAQAQKHVTHNEALRLLDILVQLSVATADGMSPPTGAAEGDRHIVPSGATGDWTGKDQNITWFQDGVWQFIAPQQGWRADIAATAQQMRFDGTQWVDTTPATNNLDLVGVNTTADATNKLAVAADATLLSHDGTSHQLKINKAAMGDTASLLFQSNWSGRAEFGLTGDDDFHVKTSPDGSVWNETIVATGAGDVGIGKTPAAKLDVDGVLRLTPTAIAGLPAAATVGAGGIAFVSDATGGAQLAYSDGASWLKVSDGTAL</sequence>